<dbReference type="InterPro" id="IPR028082">
    <property type="entry name" value="Peripla_BP_I"/>
</dbReference>
<dbReference type="Gene3D" id="3.40.50.2300">
    <property type="match status" value="1"/>
</dbReference>
<organism evidence="4 5">
    <name type="scientific">Nonlabens spongiae</name>
    <dbReference type="NCBI Taxonomy" id="331648"/>
    <lineage>
        <taxon>Bacteria</taxon>
        <taxon>Pseudomonadati</taxon>
        <taxon>Bacteroidota</taxon>
        <taxon>Flavobacteriia</taxon>
        <taxon>Flavobacteriales</taxon>
        <taxon>Flavobacteriaceae</taxon>
        <taxon>Nonlabens</taxon>
    </lineage>
</organism>
<dbReference type="Pfam" id="PF13458">
    <property type="entry name" value="Peripla_BP_6"/>
    <property type="match status" value="1"/>
</dbReference>
<evidence type="ECO:0000313" key="4">
    <source>
        <dbReference type="EMBL" id="ARN79221.1"/>
    </source>
</evidence>
<keyword evidence="2" id="KW-0732">Signal</keyword>
<name>A0A1W6MNP6_9FLAO</name>
<dbReference type="Proteomes" id="UP000193431">
    <property type="component" value="Chromosome"/>
</dbReference>
<dbReference type="SUPFAM" id="SSF53822">
    <property type="entry name" value="Periplasmic binding protein-like I"/>
    <property type="match status" value="1"/>
</dbReference>
<reference evidence="4 5" key="1">
    <citation type="submission" date="2016-11" db="EMBL/GenBank/DDBJ databases">
        <title>Trade-off between light-utilization and light-protection in marine flavobacteria.</title>
        <authorList>
            <person name="Kumagai Y."/>
        </authorList>
    </citation>
    <scope>NUCLEOTIDE SEQUENCE [LARGE SCALE GENOMIC DNA]</scope>
    <source>
        <strain evidence="4 5">JCM 13191</strain>
    </source>
</reference>
<evidence type="ECO:0000313" key="5">
    <source>
        <dbReference type="Proteomes" id="UP000193431"/>
    </source>
</evidence>
<feature type="domain" description="Leucine-binding protein" evidence="3">
    <location>
        <begin position="68"/>
        <end position="252"/>
    </location>
</feature>
<dbReference type="STRING" id="331648.BST97_15195"/>
<dbReference type="InterPro" id="IPR028081">
    <property type="entry name" value="Leu-bd"/>
</dbReference>
<protein>
    <recommendedName>
        <fullName evidence="3">Leucine-binding protein domain-containing protein</fullName>
    </recommendedName>
</protein>
<dbReference type="EMBL" id="CP019344">
    <property type="protein sequence ID" value="ARN79221.1"/>
    <property type="molecule type" value="Genomic_DNA"/>
</dbReference>
<gene>
    <name evidence="4" type="ORF">BST97_15195</name>
</gene>
<proteinExistence type="inferred from homology"/>
<dbReference type="AlphaFoldDB" id="A0A1W6MNP6"/>
<evidence type="ECO:0000256" key="2">
    <source>
        <dbReference type="ARBA" id="ARBA00022729"/>
    </source>
</evidence>
<evidence type="ECO:0000259" key="3">
    <source>
        <dbReference type="Pfam" id="PF13458"/>
    </source>
</evidence>
<comment type="similarity">
    <text evidence="1">Belongs to the leucine-binding protein family.</text>
</comment>
<dbReference type="OrthoDB" id="827062at2"/>
<keyword evidence="5" id="KW-1185">Reference proteome</keyword>
<accession>A0A1W6MNP6</accession>
<sequence length="344" mass="38775">MAKSLDIGLMMPYSSIYPMGKLFKNGLIEILDHHKDEIDYTLHQEFVGPASIEEVNKADDKHASYNDVDIVSGIVNSRTVAEASASFKKGTQYHFANLGEHLYDQKRLPDHVAIESRSIWKEVYALTNYAYNSISKNGAYAASFYDTGYAYAQMVDVALKDNGKKDFLPVLVSQIPPPGQPSNVEEVVDRIERLMPDWIFAAFCGSEATRFLKAFYKKGLHKKIKLLGLSFFSEKLLELDTDEVAVLSVLETTEDSLDISEYNKNHFYNLGRNSARSILLQNGIESQNQKTGIGKSIFSCKMKDAGGLYLEKVQSAKQIKMNNKHIQEILKQPASVWQNPYMCI</sequence>
<evidence type="ECO:0000256" key="1">
    <source>
        <dbReference type="ARBA" id="ARBA00010062"/>
    </source>
</evidence>
<dbReference type="RefSeq" id="WP_085768024.1">
    <property type="nucleotide sequence ID" value="NZ_CP019344.1"/>
</dbReference>